<dbReference type="NCBIfam" id="TIGR04183">
    <property type="entry name" value="Por_Secre_tail"/>
    <property type="match status" value="1"/>
</dbReference>
<protein>
    <recommendedName>
        <fullName evidence="1">FlgD/Vpr Ig-like domain-containing protein</fullName>
    </recommendedName>
</protein>
<dbReference type="InterPro" id="IPR026444">
    <property type="entry name" value="Secre_tail"/>
</dbReference>
<dbReference type="InterPro" id="IPR025965">
    <property type="entry name" value="FlgD/Vpr_Ig-like"/>
</dbReference>
<reference evidence="2" key="1">
    <citation type="submission" date="2018-05" db="EMBL/GenBank/DDBJ databases">
        <authorList>
            <person name="Lanie J.A."/>
            <person name="Ng W.-L."/>
            <person name="Kazmierczak K.M."/>
            <person name="Andrzejewski T.M."/>
            <person name="Davidsen T.M."/>
            <person name="Wayne K.J."/>
            <person name="Tettelin H."/>
            <person name="Glass J.I."/>
            <person name="Rusch D."/>
            <person name="Podicherti R."/>
            <person name="Tsui H.-C.T."/>
            <person name="Winkler M.E."/>
        </authorList>
    </citation>
    <scope>NUCLEOTIDE SEQUENCE</scope>
</reference>
<organism evidence="2">
    <name type="scientific">marine metagenome</name>
    <dbReference type="NCBI Taxonomy" id="408172"/>
    <lineage>
        <taxon>unclassified sequences</taxon>
        <taxon>metagenomes</taxon>
        <taxon>ecological metagenomes</taxon>
    </lineage>
</organism>
<accession>A0A382B7N8</accession>
<evidence type="ECO:0000313" key="2">
    <source>
        <dbReference type="EMBL" id="SVB09768.1"/>
    </source>
</evidence>
<dbReference type="EMBL" id="UINC01028567">
    <property type="protein sequence ID" value="SVB09768.1"/>
    <property type="molecule type" value="Genomic_DNA"/>
</dbReference>
<name>A0A382B7N8_9ZZZZ</name>
<proteinExistence type="predicted"/>
<dbReference type="AlphaFoldDB" id="A0A382B7N8"/>
<dbReference type="Gene3D" id="2.60.40.4070">
    <property type="match status" value="1"/>
</dbReference>
<gene>
    <name evidence="2" type="ORF">METZ01_LOCUS162622</name>
</gene>
<evidence type="ECO:0000259" key="1">
    <source>
        <dbReference type="Pfam" id="PF13860"/>
    </source>
</evidence>
<feature type="domain" description="FlgD/Vpr Ig-like" evidence="1">
    <location>
        <begin position="19"/>
        <end position="79"/>
    </location>
</feature>
<dbReference type="Pfam" id="PF13860">
    <property type="entry name" value="FlgD_ig"/>
    <property type="match status" value="1"/>
</dbReference>
<sequence length="94" mass="10685">MRNINPDNNILTAVHTYVGLSQDAEVVIHIYDASGRIVRTLDVGFQSFGYYASRDKAAYWDGRNQSGELVSSGIYFYRLQVGDYSQTRKMVILK</sequence>